<keyword evidence="10" id="KW-1185">Reference proteome</keyword>
<keyword evidence="5" id="KW-0547">Nucleotide-binding</keyword>
<dbReference type="Pfam" id="PF08448">
    <property type="entry name" value="PAS_4"/>
    <property type="match status" value="1"/>
</dbReference>
<evidence type="ECO:0000256" key="1">
    <source>
        <dbReference type="ARBA" id="ARBA00000085"/>
    </source>
</evidence>
<dbReference type="PROSITE" id="PS50109">
    <property type="entry name" value="HIS_KIN"/>
    <property type="match status" value="1"/>
</dbReference>
<name>A0A1R1LHR3_9MICC</name>
<dbReference type="InterPro" id="IPR013656">
    <property type="entry name" value="PAS_4"/>
</dbReference>
<dbReference type="Proteomes" id="UP000187085">
    <property type="component" value="Unassembled WGS sequence"/>
</dbReference>
<dbReference type="Gene3D" id="3.30.450.280">
    <property type="entry name" value="GAF domain"/>
    <property type="match status" value="1"/>
</dbReference>
<evidence type="ECO:0000256" key="5">
    <source>
        <dbReference type="ARBA" id="ARBA00022741"/>
    </source>
</evidence>
<dbReference type="InterPro" id="IPR036890">
    <property type="entry name" value="HATPase_C_sf"/>
</dbReference>
<dbReference type="InterPro" id="IPR038424">
    <property type="entry name" value="H_kinase_PdtaS_GAF_sf"/>
</dbReference>
<dbReference type="Pfam" id="PF07568">
    <property type="entry name" value="HisKA_2"/>
    <property type="match status" value="1"/>
</dbReference>
<dbReference type="Gene3D" id="3.30.565.10">
    <property type="entry name" value="Histidine kinase-like ATPase, C-terminal domain"/>
    <property type="match status" value="1"/>
</dbReference>
<sequence length="505" mass="54995">MAIFTDPMTKRADFGPGDAEWLHLLVGDWQLVADLAFADLVLWFTDGAGGYVAVAHVRPSTSHTVFHTDPVGERVPAELAPLVARAEQSRQIERSAATDGADEHGTQVEAVPMVRNGRSLAVITSHLDLSNARLPSRLEMTYRQCGSDLLRMCTLGLWPDFATPTSTRRGAPRVGDGLIRLDVEGIVQYASPNAVSAFRRLGEVDSLEGQSLARVTTPLLRDRRLVDETLPLVLTGRMPWRTEVESRGVSLTLRAIPLRDSAERFGALVLCRDVSELRRRDMELVSKDATIREIHHRVKNNLQTVAALLRMQSRRMKSEEGRQGLDQAMRRVATIALVHETLSQGLAQNVDFDELIGRQIRLAAEVASPGQEVRTAFVGRFGELHSDLATPLALVINELVTNAVEHGLRDSSGTVTVSAFRAQAEDRAQELTVTVEDDGAGLTARPPGPGGRTPVYAPDHEGLGMQIVRTLVGSELAGTIGWEPRPDGGTLVRVTVPMSGAAHDE</sequence>
<dbReference type="GO" id="GO:0005524">
    <property type="term" value="F:ATP binding"/>
    <property type="evidence" value="ECO:0007669"/>
    <property type="project" value="UniProtKB-KW"/>
</dbReference>
<dbReference type="SUPFAM" id="SSF55785">
    <property type="entry name" value="PYP-like sensor domain (PAS domain)"/>
    <property type="match status" value="1"/>
</dbReference>
<keyword evidence="6" id="KW-0418">Kinase</keyword>
<dbReference type="EC" id="2.7.13.3" evidence="2"/>
<evidence type="ECO:0000259" key="8">
    <source>
        <dbReference type="PROSITE" id="PS50109"/>
    </source>
</evidence>
<dbReference type="InterPro" id="IPR005467">
    <property type="entry name" value="His_kinase_dom"/>
</dbReference>
<dbReference type="GO" id="GO:0004673">
    <property type="term" value="F:protein histidine kinase activity"/>
    <property type="evidence" value="ECO:0007669"/>
    <property type="project" value="UniProtKB-EC"/>
</dbReference>
<dbReference type="InterPro" id="IPR011495">
    <property type="entry name" value="Sig_transdc_His_kin_sub2_dim/P"/>
</dbReference>
<reference evidence="9 10" key="1">
    <citation type="submission" date="2016-12" db="EMBL/GenBank/DDBJ databases">
        <title>Draft genome of Tersicoccus phoenicis 1P05MA.</title>
        <authorList>
            <person name="Nakajima Y."/>
            <person name="Yoshizawa S."/>
            <person name="Nakamura K."/>
            <person name="Ogura Y."/>
            <person name="Hayashi T."/>
            <person name="Kogure K."/>
        </authorList>
    </citation>
    <scope>NUCLEOTIDE SEQUENCE [LARGE SCALE GENOMIC DNA]</scope>
    <source>
        <strain evidence="9 10">1p05MA</strain>
    </source>
</reference>
<dbReference type="PANTHER" id="PTHR41523:SF8">
    <property type="entry name" value="ETHYLENE RESPONSE SENSOR PROTEIN"/>
    <property type="match status" value="1"/>
</dbReference>
<evidence type="ECO:0000313" key="9">
    <source>
        <dbReference type="EMBL" id="OMH27050.1"/>
    </source>
</evidence>
<evidence type="ECO:0000256" key="3">
    <source>
        <dbReference type="ARBA" id="ARBA00022553"/>
    </source>
</evidence>
<dbReference type="InterPro" id="IPR003594">
    <property type="entry name" value="HATPase_dom"/>
</dbReference>
<keyword evidence="7" id="KW-0067">ATP-binding</keyword>
<proteinExistence type="predicted"/>
<dbReference type="Pfam" id="PF02518">
    <property type="entry name" value="HATPase_c"/>
    <property type="match status" value="1"/>
</dbReference>
<evidence type="ECO:0000256" key="2">
    <source>
        <dbReference type="ARBA" id="ARBA00012438"/>
    </source>
</evidence>
<protein>
    <recommendedName>
        <fullName evidence="2">histidine kinase</fullName>
        <ecNumber evidence="2">2.7.13.3</ecNumber>
    </recommendedName>
</protein>
<evidence type="ECO:0000256" key="7">
    <source>
        <dbReference type="ARBA" id="ARBA00022840"/>
    </source>
</evidence>
<dbReference type="InterPro" id="IPR035965">
    <property type="entry name" value="PAS-like_dom_sf"/>
</dbReference>
<accession>A0A1R1LHR3</accession>
<evidence type="ECO:0000256" key="6">
    <source>
        <dbReference type="ARBA" id="ARBA00022777"/>
    </source>
</evidence>
<dbReference type="OrthoDB" id="9767435at2"/>
<comment type="caution">
    <text evidence="9">The sequence shown here is derived from an EMBL/GenBank/DDBJ whole genome shotgun (WGS) entry which is preliminary data.</text>
</comment>
<dbReference type="PANTHER" id="PTHR41523">
    <property type="entry name" value="TWO-COMPONENT SYSTEM SENSOR PROTEIN"/>
    <property type="match status" value="1"/>
</dbReference>
<dbReference type="SUPFAM" id="SSF55874">
    <property type="entry name" value="ATPase domain of HSP90 chaperone/DNA topoisomerase II/histidine kinase"/>
    <property type="match status" value="1"/>
</dbReference>
<dbReference type="STRING" id="554083.BKD30_03940"/>
<dbReference type="SMART" id="SM00387">
    <property type="entry name" value="HATPase_c"/>
    <property type="match status" value="1"/>
</dbReference>
<comment type="catalytic activity">
    <reaction evidence="1">
        <text>ATP + protein L-histidine = ADP + protein N-phospho-L-histidine.</text>
        <dbReference type="EC" id="2.7.13.3"/>
    </reaction>
</comment>
<dbReference type="Pfam" id="PF12282">
    <property type="entry name" value="GAF_PdtaS"/>
    <property type="match status" value="1"/>
</dbReference>
<feature type="domain" description="Histidine kinase" evidence="8">
    <location>
        <begin position="293"/>
        <end position="500"/>
    </location>
</feature>
<organism evidence="9 10">
    <name type="scientific">Tersicoccus phoenicis</name>
    <dbReference type="NCBI Taxonomy" id="554083"/>
    <lineage>
        <taxon>Bacteria</taxon>
        <taxon>Bacillati</taxon>
        <taxon>Actinomycetota</taxon>
        <taxon>Actinomycetes</taxon>
        <taxon>Micrococcales</taxon>
        <taxon>Micrococcaceae</taxon>
        <taxon>Tersicoccus</taxon>
    </lineage>
</organism>
<evidence type="ECO:0000256" key="4">
    <source>
        <dbReference type="ARBA" id="ARBA00022679"/>
    </source>
</evidence>
<keyword evidence="4" id="KW-0808">Transferase</keyword>
<dbReference type="Gene3D" id="3.30.450.20">
    <property type="entry name" value="PAS domain"/>
    <property type="match status" value="1"/>
</dbReference>
<gene>
    <name evidence="9" type="ORF">BKD30_03940</name>
</gene>
<dbReference type="EMBL" id="MRDE01000017">
    <property type="protein sequence ID" value="OMH27050.1"/>
    <property type="molecule type" value="Genomic_DNA"/>
</dbReference>
<evidence type="ECO:0000313" key="10">
    <source>
        <dbReference type="Proteomes" id="UP000187085"/>
    </source>
</evidence>
<dbReference type="AlphaFoldDB" id="A0A1R1LHR3"/>
<dbReference type="RefSeq" id="WP_076702331.1">
    <property type="nucleotide sequence ID" value="NZ_MRDE01000017.1"/>
</dbReference>
<dbReference type="InterPro" id="IPR022066">
    <property type="entry name" value="PdtaS_GAF"/>
</dbReference>
<keyword evidence="3" id="KW-0597">Phosphoprotein</keyword>